<organism evidence="3 4">
    <name type="scientific">Araneus ventricosus</name>
    <name type="common">Orbweaver spider</name>
    <name type="synonym">Epeira ventricosa</name>
    <dbReference type="NCBI Taxonomy" id="182803"/>
    <lineage>
        <taxon>Eukaryota</taxon>
        <taxon>Metazoa</taxon>
        <taxon>Ecdysozoa</taxon>
        <taxon>Arthropoda</taxon>
        <taxon>Chelicerata</taxon>
        <taxon>Arachnida</taxon>
        <taxon>Araneae</taxon>
        <taxon>Araneomorphae</taxon>
        <taxon>Entelegynae</taxon>
        <taxon>Araneoidea</taxon>
        <taxon>Araneidae</taxon>
        <taxon>Araneus</taxon>
    </lineage>
</organism>
<name>A0A4Y2W5B2_ARAVE</name>
<dbReference type="EMBL" id="BGPR01055060">
    <property type="protein sequence ID" value="GBO31716.1"/>
    <property type="molecule type" value="Genomic_DNA"/>
</dbReference>
<accession>A0A4Y2W5B2</accession>
<feature type="region of interest" description="Disordered" evidence="1">
    <location>
        <begin position="1"/>
        <end position="27"/>
    </location>
</feature>
<gene>
    <name evidence="2" type="ORF">AVEN_196075_1</name>
    <name evidence="3" type="ORF">AVEN_53737_1</name>
</gene>
<protein>
    <submittedName>
        <fullName evidence="3">Uncharacterized protein</fullName>
    </submittedName>
</protein>
<dbReference type="AlphaFoldDB" id="A0A4Y2W5B2"/>
<sequence length="96" mass="10552">MTSPDLGDRGGLVARSRPWDRRVPGSKPDSIKIRRVWGLLHAKSYVRGPNVLLLVWCKNTYTGPAYPSRVQGQERTIGEKAIPPACGGRDLLGTIN</sequence>
<keyword evidence="4" id="KW-1185">Reference proteome</keyword>
<dbReference type="EMBL" id="BGPR01055062">
    <property type="protein sequence ID" value="GBO31718.1"/>
    <property type="molecule type" value="Genomic_DNA"/>
</dbReference>
<evidence type="ECO:0000256" key="1">
    <source>
        <dbReference type="SAM" id="MobiDB-lite"/>
    </source>
</evidence>
<proteinExistence type="predicted"/>
<evidence type="ECO:0000313" key="3">
    <source>
        <dbReference type="EMBL" id="GBO31718.1"/>
    </source>
</evidence>
<evidence type="ECO:0000313" key="4">
    <source>
        <dbReference type="Proteomes" id="UP000499080"/>
    </source>
</evidence>
<evidence type="ECO:0000313" key="2">
    <source>
        <dbReference type="EMBL" id="GBO31716.1"/>
    </source>
</evidence>
<reference evidence="3 4" key="1">
    <citation type="journal article" date="2019" name="Sci. Rep.">
        <title>Orb-weaving spider Araneus ventricosus genome elucidates the spidroin gene catalogue.</title>
        <authorList>
            <person name="Kono N."/>
            <person name="Nakamura H."/>
            <person name="Ohtoshi R."/>
            <person name="Moran D.A.P."/>
            <person name="Shinohara A."/>
            <person name="Yoshida Y."/>
            <person name="Fujiwara M."/>
            <person name="Mori M."/>
            <person name="Tomita M."/>
            <person name="Arakawa K."/>
        </authorList>
    </citation>
    <scope>NUCLEOTIDE SEQUENCE [LARGE SCALE GENOMIC DNA]</scope>
</reference>
<dbReference type="Proteomes" id="UP000499080">
    <property type="component" value="Unassembled WGS sequence"/>
</dbReference>
<comment type="caution">
    <text evidence="3">The sequence shown here is derived from an EMBL/GenBank/DDBJ whole genome shotgun (WGS) entry which is preliminary data.</text>
</comment>